<dbReference type="AlphaFoldDB" id="A0AA39GSM4"/>
<dbReference type="GO" id="GO:0005886">
    <property type="term" value="C:plasma membrane"/>
    <property type="evidence" value="ECO:0007669"/>
    <property type="project" value="TreeGrafter"/>
</dbReference>
<comment type="similarity">
    <text evidence="1">Belongs to the saccharopine dehydrogenase family.</text>
</comment>
<dbReference type="InterPro" id="IPR036291">
    <property type="entry name" value="NAD(P)-bd_dom_sf"/>
</dbReference>
<name>A0AA39GSM4_SARSR</name>
<reference evidence="3" key="1">
    <citation type="submission" date="2022-10" db="EMBL/GenBank/DDBJ databases">
        <title>Determination and structural analysis of whole genome sequence of Sarocladium strictum F4-1.</title>
        <authorList>
            <person name="Hu L."/>
            <person name="Jiang Y."/>
        </authorList>
    </citation>
    <scope>NUCLEOTIDE SEQUENCE</scope>
    <source>
        <strain evidence="3">F4-1</strain>
    </source>
</reference>
<dbReference type="GO" id="GO:0009247">
    <property type="term" value="P:glycolipid biosynthetic process"/>
    <property type="evidence" value="ECO:0007669"/>
    <property type="project" value="TreeGrafter"/>
</dbReference>
<organism evidence="3 4">
    <name type="scientific">Sarocladium strictum</name>
    <name type="common">Black bundle disease fungus</name>
    <name type="synonym">Acremonium strictum</name>
    <dbReference type="NCBI Taxonomy" id="5046"/>
    <lineage>
        <taxon>Eukaryota</taxon>
        <taxon>Fungi</taxon>
        <taxon>Dikarya</taxon>
        <taxon>Ascomycota</taxon>
        <taxon>Pezizomycotina</taxon>
        <taxon>Sordariomycetes</taxon>
        <taxon>Hypocreomycetidae</taxon>
        <taxon>Hypocreales</taxon>
        <taxon>Sarocladiaceae</taxon>
        <taxon>Sarocladium</taxon>
    </lineage>
</organism>
<dbReference type="GO" id="GO:0005739">
    <property type="term" value="C:mitochondrion"/>
    <property type="evidence" value="ECO:0007669"/>
    <property type="project" value="TreeGrafter"/>
</dbReference>
<feature type="domain" description="Saccharopine dehydrogenase NADP binding" evidence="2">
    <location>
        <begin position="12"/>
        <end position="140"/>
    </location>
</feature>
<proteinExistence type="inferred from homology"/>
<dbReference type="InterPro" id="IPR005097">
    <property type="entry name" value="Sacchrp_dh_NADP-bd"/>
</dbReference>
<dbReference type="Pfam" id="PF03435">
    <property type="entry name" value="Sacchrp_dh_NADP"/>
    <property type="match status" value="1"/>
</dbReference>
<accession>A0AA39GSM4</accession>
<evidence type="ECO:0000259" key="2">
    <source>
        <dbReference type="Pfam" id="PF03435"/>
    </source>
</evidence>
<protein>
    <recommendedName>
        <fullName evidence="2">Saccharopine dehydrogenase NADP binding domain-containing protein</fullName>
    </recommendedName>
</protein>
<sequence length="424" mass="46566">MSLKKHDREYDIILFGASGYTGLFTAEHIAKNLPTDLKWAIAGRTPSKLQHVVDECQKLNPDRVAPKIESASVESPADLEALAKKTYILLTTVGPYSRYGEPVVKACAENGTHYMDVTGEFPWVQDMISKYEAVAKETGACLFPQVGIESTPPDVCTYVLARKLRTELGARTGEVTINFHTLKAAPSGGTIASFLNLFEQYSISKIRAASRPYACSPIPHPHPQRPPISLTGYYSDPILGRMSICPTSSVDASVVERSWGLLHSSLPGREDEFYGQNFTWRELSRANGWIHGVGKNIGLAVGSVLVAFCPPLRAVLRRVLTQPGKGPTREEIKKEKFEFWGTAKADGDGHEHEKAFVRATWQGGMYDATALFLAQGALTLLRDNNNGELGLKGGFYTPACLGQGFIDRCVDHGLKLEVKMVEHK</sequence>
<evidence type="ECO:0000313" key="3">
    <source>
        <dbReference type="EMBL" id="KAK0392827.1"/>
    </source>
</evidence>
<dbReference type="InterPro" id="IPR051276">
    <property type="entry name" value="Saccharopine_DH-like_oxidrdct"/>
</dbReference>
<dbReference type="EMBL" id="JAPDFR010000001">
    <property type="protein sequence ID" value="KAK0392827.1"/>
    <property type="molecule type" value="Genomic_DNA"/>
</dbReference>
<dbReference type="Gene3D" id="3.40.50.720">
    <property type="entry name" value="NAD(P)-binding Rossmann-like Domain"/>
    <property type="match status" value="1"/>
</dbReference>
<dbReference type="PANTHER" id="PTHR12286">
    <property type="entry name" value="SACCHAROPINE DEHYDROGENASE-LIKE OXIDOREDUCTASE"/>
    <property type="match status" value="1"/>
</dbReference>
<dbReference type="SUPFAM" id="SSF51735">
    <property type="entry name" value="NAD(P)-binding Rossmann-fold domains"/>
    <property type="match status" value="1"/>
</dbReference>
<evidence type="ECO:0000256" key="1">
    <source>
        <dbReference type="ARBA" id="ARBA00038048"/>
    </source>
</evidence>
<gene>
    <name evidence="3" type="ORF">NLU13_2321</name>
</gene>
<comment type="caution">
    <text evidence="3">The sequence shown here is derived from an EMBL/GenBank/DDBJ whole genome shotgun (WGS) entry which is preliminary data.</text>
</comment>
<dbReference type="Proteomes" id="UP001175261">
    <property type="component" value="Unassembled WGS sequence"/>
</dbReference>
<evidence type="ECO:0000313" key="4">
    <source>
        <dbReference type="Proteomes" id="UP001175261"/>
    </source>
</evidence>
<dbReference type="GO" id="GO:0005811">
    <property type="term" value="C:lipid droplet"/>
    <property type="evidence" value="ECO:0007669"/>
    <property type="project" value="TreeGrafter"/>
</dbReference>
<dbReference type="PANTHER" id="PTHR12286:SF5">
    <property type="entry name" value="SACCHAROPINE DEHYDROGENASE-LIKE OXIDOREDUCTASE"/>
    <property type="match status" value="1"/>
</dbReference>
<keyword evidence="4" id="KW-1185">Reference proteome</keyword>